<sequence length="379" mass="42849">CGKVFNWETAKYGKIWYDEDVYDLRSIKTEFPAIVFDDAFTSEVTLSCEPTVSPLNDNEIDFRISFDESDDEECTIIYEKNSFSYKIISVNDLKTDSENDNEKVNLPSFPSPEPTVSYFLTEPIVSPQHIDEFNLKDETSFSKCDEVEQNGLYFNDLFPFNIIYLDDSKPDKDNDDDKIDIKHSSRGIVINIDDGAYAHGSNKLLETSLPIIGMNITSIKSISKFFGKTLEIGRLDFDSQIPLPVKCLVLTSSMNEVCQNVSVTLNRKSYPIKISEERFNASSLISSPHPYPGENVMFEEEFVEPSMVVCEDVNSPGCLRLRKKEDKKVMSALSPFPIYEAANSCSFRNEKGLNDEIIPESMHANFGSSLIMNVGPSFL</sequence>
<organism evidence="1 2">
    <name type="scientific">Tanacetum coccineum</name>
    <dbReference type="NCBI Taxonomy" id="301880"/>
    <lineage>
        <taxon>Eukaryota</taxon>
        <taxon>Viridiplantae</taxon>
        <taxon>Streptophyta</taxon>
        <taxon>Embryophyta</taxon>
        <taxon>Tracheophyta</taxon>
        <taxon>Spermatophyta</taxon>
        <taxon>Magnoliopsida</taxon>
        <taxon>eudicotyledons</taxon>
        <taxon>Gunneridae</taxon>
        <taxon>Pentapetalae</taxon>
        <taxon>asterids</taxon>
        <taxon>campanulids</taxon>
        <taxon>Asterales</taxon>
        <taxon>Asteraceae</taxon>
        <taxon>Asteroideae</taxon>
        <taxon>Anthemideae</taxon>
        <taxon>Anthemidinae</taxon>
        <taxon>Tanacetum</taxon>
    </lineage>
</organism>
<proteinExistence type="predicted"/>
<gene>
    <name evidence="1" type="ORF">Tco_0842832</name>
</gene>
<feature type="non-terminal residue" evidence="1">
    <location>
        <position position="1"/>
    </location>
</feature>
<dbReference type="Proteomes" id="UP001151760">
    <property type="component" value="Unassembled WGS sequence"/>
</dbReference>
<protein>
    <submittedName>
        <fullName evidence="1">Uncharacterized protein</fullName>
    </submittedName>
</protein>
<keyword evidence="2" id="KW-1185">Reference proteome</keyword>
<dbReference type="EMBL" id="BQNB010012824">
    <property type="protein sequence ID" value="GJT08370.1"/>
    <property type="molecule type" value="Genomic_DNA"/>
</dbReference>
<reference evidence="1" key="2">
    <citation type="submission" date="2022-01" db="EMBL/GenBank/DDBJ databases">
        <authorList>
            <person name="Yamashiro T."/>
            <person name="Shiraishi A."/>
            <person name="Satake H."/>
            <person name="Nakayama K."/>
        </authorList>
    </citation>
    <scope>NUCLEOTIDE SEQUENCE</scope>
</reference>
<evidence type="ECO:0000313" key="1">
    <source>
        <dbReference type="EMBL" id="GJT08370.1"/>
    </source>
</evidence>
<name>A0ABQ5B0C8_9ASTR</name>
<accession>A0ABQ5B0C8</accession>
<reference evidence="1" key="1">
    <citation type="journal article" date="2022" name="Int. J. Mol. Sci.">
        <title>Draft Genome of Tanacetum Coccineum: Genomic Comparison of Closely Related Tanacetum-Family Plants.</title>
        <authorList>
            <person name="Yamashiro T."/>
            <person name="Shiraishi A."/>
            <person name="Nakayama K."/>
            <person name="Satake H."/>
        </authorList>
    </citation>
    <scope>NUCLEOTIDE SEQUENCE</scope>
</reference>
<comment type="caution">
    <text evidence="1">The sequence shown here is derived from an EMBL/GenBank/DDBJ whole genome shotgun (WGS) entry which is preliminary data.</text>
</comment>
<evidence type="ECO:0000313" key="2">
    <source>
        <dbReference type="Proteomes" id="UP001151760"/>
    </source>
</evidence>